<dbReference type="STRING" id="76193.A0A194RLL8"/>
<evidence type="ECO:0000256" key="1">
    <source>
        <dbReference type="SAM" id="Coils"/>
    </source>
</evidence>
<keyword evidence="5" id="KW-1185">Reference proteome</keyword>
<protein>
    <submittedName>
        <fullName evidence="4">Kinectin</fullName>
    </submittedName>
</protein>
<dbReference type="InterPro" id="IPR021793">
    <property type="entry name" value="Oprl"/>
</dbReference>
<gene>
    <name evidence="4" type="ORF">RR48_12058</name>
</gene>
<dbReference type="EMBL" id="KQ460045">
    <property type="protein sequence ID" value="KPJ18210.1"/>
    <property type="molecule type" value="Genomic_DNA"/>
</dbReference>
<dbReference type="PANTHER" id="PTHR18939">
    <property type="entry name" value="RIBOSOME BINDING PROTEIN-1"/>
    <property type="match status" value="1"/>
</dbReference>
<keyword evidence="3" id="KW-0812">Transmembrane</keyword>
<evidence type="ECO:0000256" key="3">
    <source>
        <dbReference type="SAM" id="Phobius"/>
    </source>
</evidence>
<reference evidence="4 5" key="1">
    <citation type="journal article" date="2015" name="Nat. Commun.">
        <title>Outbred genome sequencing and CRISPR/Cas9 gene editing in butterflies.</title>
        <authorList>
            <person name="Li X."/>
            <person name="Fan D."/>
            <person name="Zhang W."/>
            <person name="Liu G."/>
            <person name="Zhang L."/>
            <person name="Zhao L."/>
            <person name="Fang X."/>
            <person name="Chen L."/>
            <person name="Dong Y."/>
            <person name="Chen Y."/>
            <person name="Ding Y."/>
            <person name="Zhao R."/>
            <person name="Feng M."/>
            <person name="Zhu Y."/>
            <person name="Feng Y."/>
            <person name="Jiang X."/>
            <person name="Zhu D."/>
            <person name="Xiang H."/>
            <person name="Feng X."/>
            <person name="Li S."/>
            <person name="Wang J."/>
            <person name="Zhang G."/>
            <person name="Kronforst M.R."/>
            <person name="Wang W."/>
        </authorList>
    </citation>
    <scope>NUCLEOTIDE SEQUENCE [LARGE SCALE GENOMIC DNA]</scope>
    <source>
        <strain evidence="4">Ya'a_city_454_Pm</strain>
        <tissue evidence="4">Whole body</tissue>
    </source>
</reference>
<feature type="compositionally biased region" description="Low complexity" evidence="2">
    <location>
        <begin position="252"/>
        <end position="261"/>
    </location>
</feature>
<dbReference type="SUPFAM" id="SSF103657">
    <property type="entry name" value="BAR/IMD domain-like"/>
    <property type="match status" value="1"/>
</dbReference>
<dbReference type="GO" id="GO:0005789">
    <property type="term" value="C:endoplasmic reticulum membrane"/>
    <property type="evidence" value="ECO:0007669"/>
    <property type="project" value="TreeGrafter"/>
</dbReference>
<feature type="compositionally biased region" description="Basic and acidic residues" evidence="2">
    <location>
        <begin position="563"/>
        <end position="572"/>
    </location>
</feature>
<dbReference type="InterPro" id="IPR040248">
    <property type="entry name" value="RRBP1"/>
</dbReference>
<feature type="region of interest" description="Disordered" evidence="2">
    <location>
        <begin position="563"/>
        <end position="582"/>
    </location>
</feature>
<name>A0A194RLL8_PAPMA</name>
<proteinExistence type="predicted"/>
<dbReference type="InParanoid" id="A0A194RLL8"/>
<dbReference type="Pfam" id="PF11839">
    <property type="entry name" value="Alanine_zipper"/>
    <property type="match status" value="1"/>
</dbReference>
<keyword evidence="1" id="KW-0175">Coiled coil</keyword>
<feature type="coiled-coil region" evidence="1">
    <location>
        <begin position="628"/>
        <end position="676"/>
    </location>
</feature>
<keyword evidence="3" id="KW-0472">Membrane</keyword>
<dbReference type="PANTHER" id="PTHR18939:SF4">
    <property type="entry name" value="RIBOSOME-BINDING PROTEIN 1"/>
    <property type="match status" value="1"/>
</dbReference>
<evidence type="ECO:0000313" key="4">
    <source>
        <dbReference type="EMBL" id="KPJ18210.1"/>
    </source>
</evidence>
<feature type="region of interest" description="Disordered" evidence="2">
    <location>
        <begin position="189"/>
        <end position="313"/>
    </location>
</feature>
<feature type="compositionally biased region" description="Low complexity" evidence="2">
    <location>
        <begin position="112"/>
        <end position="124"/>
    </location>
</feature>
<sequence>MELQELLVPCGLGVAAVSVVILLIRLFSTSGTTYEEAIAQQKKATTELLALAKNKGKAKKTSKKANKKLAKKERKESAAAATASEPESEAPAESGADEDTAPAPKPHVEFSPPVVVDVPIDTPPNIKIRKRGKDPKVKPILVNKEDPSCVSDPGSVPFPGRAVSNHFEEMHPKDEFELLHSSFIEKALEKKEEAGEKKDKAPKPAKNTKAPSKPAVNPEPVKDETVPERQNTAEGPKEQRKVKKVEKKSVVEEVAVAEEVVPPLNAPQPSELTTDKLLKQALAPSVPTPAPAPAPAPSPRALTARRQRKEEETRAQCVVAYGATLNAERGRATAAGRAAEQAAGAARAELHTLQARLQRVLDDNHALAQEKLHLQSKLAAEGEAQAQRVQMEMHIQRLSESEAGLVQQLTAQQAELNTLAREAAAAAAARDAMIIAQRHADELAQQLQLEQQRQRAVHAEKVAQQELHEAQDRLAGVSDLQNEVERLTSRAQTAEGNVENLKADIEKAKEDAEKAKASVEKAKEDADTFKKEAERAKEEVKKITEEANKLREEIEKLKQQVEVVRQESEKQKSQLSNEVASLKEQLSLRESELAEVKQMRAVSTSAHAHPAHNGLPNSNDDQKRASELAKVESVVEALKEELTAAQKGSGELKEQVATLREQLQQYQQKNNELRTKNWKVMEALQSAEKALQAKCARAMPAQDNLSEAIVKAEESQYNEVASILRSAVPNIAPGSGTGRDWLQAFANKLKNEFQKMESHKKELEKKQRELEKKTEVQTPAVDSRLTEVNARNEQLQTLLNKYKRVIADTESVLSHLQQNVSVEEQRWQKQLADKQREVDALQQRIAAQMQKKADKVDVIVSQSQKANHSHSFADAERLTEERLMGSLSEKHDSPGVIGRDITYRIYISEAIPSARRDYAAQMPRL</sequence>
<feature type="compositionally biased region" description="Acidic residues" evidence="2">
    <location>
        <begin position="86"/>
        <end position="100"/>
    </location>
</feature>
<dbReference type="InterPro" id="IPR027267">
    <property type="entry name" value="AH/BAR_dom_sf"/>
</dbReference>
<feature type="region of interest" description="Disordered" evidence="2">
    <location>
        <begin position="601"/>
        <end position="628"/>
    </location>
</feature>
<feature type="compositionally biased region" description="Low complexity" evidence="2">
    <location>
        <begin position="204"/>
        <end position="215"/>
    </location>
</feature>
<evidence type="ECO:0000256" key="2">
    <source>
        <dbReference type="SAM" id="MobiDB-lite"/>
    </source>
</evidence>
<organism evidence="4 5">
    <name type="scientific">Papilio machaon</name>
    <name type="common">Old World swallowtail butterfly</name>
    <dbReference type="NCBI Taxonomy" id="76193"/>
    <lineage>
        <taxon>Eukaryota</taxon>
        <taxon>Metazoa</taxon>
        <taxon>Ecdysozoa</taxon>
        <taxon>Arthropoda</taxon>
        <taxon>Hexapoda</taxon>
        <taxon>Insecta</taxon>
        <taxon>Pterygota</taxon>
        <taxon>Neoptera</taxon>
        <taxon>Endopterygota</taxon>
        <taxon>Lepidoptera</taxon>
        <taxon>Glossata</taxon>
        <taxon>Ditrysia</taxon>
        <taxon>Papilionoidea</taxon>
        <taxon>Papilionidae</taxon>
        <taxon>Papilioninae</taxon>
        <taxon>Papilio</taxon>
    </lineage>
</organism>
<feature type="compositionally biased region" description="Basic and acidic residues" evidence="2">
    <location>
        <begin position="189"/>
        <end position="202"/>
    </location>
</feature>
<evidence type="ECO:0000313" key="5">
    <source>
        <dbReference type="Proteomes" id="UP000053240"/>
    </source>
</evidence>
<feature type="coiled-coil region" evidence="1">
    <location>
        <begin position="742"/>
        <end position="851"/>
    </location>
</feature>
<feature type="compositionally biased region" description="Pro residues" evidence="2">
    <location>
        <begin position="286"/>
        <end position="298"/>
    </location>
</feature>
<accession>A0A194RLL8</accession>
<feature type="compositionally biased region" description="Basic residues" evidence="2">
    <location>
        <begin position="54"/>
        <end position="72"/>
    </location>
</feature>
<feature type="region of interest" description="Disordered" evidence="2">
    <location>
        <begin position="53"/>
        <end position="156"/>
    </location>
</feature>
<keyword evidence="3" id="KW-1133">Transmembrane helix</keyword>
<dbReference type="AlphaFoldDB" id="A0A194RLL8"/>
<feature type="transmembrane region" description="Helical" evidence="3">
    <location>
        <begin position="6"/>
        <end position="27"/>
    </location>
</feature>
<dbReference type="Proteomes" id="UP000053240">
    <property type="component" value="Unassembled WGS sequence"/>
</dbReference>